<protein>
    <recommendedName>
        <fullName evidence="3">F-box domain-containing protein</fullName>
    </recommendedName>
</protein>
<organism evidence="1 2">
    <name type="scientific">Paxillus involutus ATCC 200175</name>
    <dbReference type="NCBI Taxonomy" id="664439"/>
    <lineage>
        <taxon>Eukaryota</taxon>
        <taxon>Fungi</taxon>
        <taxon>Dikarya</taxon>
        <taxon>Basidiomycota</taxon>
        <taxon>Agaricomycotina</taxon>
        <taxon>Agaricomycetes</taxon>
        <taxon>Agaricomycetidae</taxon>
        <taxon>Boletales</taxon>
        <taxon>Paxilineae</taxon>
        <taxon>Paxillaceae</taxon>
        <taxon>Paxillus</taxon>
    </lineage>
</organism>
<name>A0A0C9TZ32_PAXIN</name>
<evidence type="ECO:0000313" key="2">
    <source>
        <dbReference type="Proteomes" id="UP000053647"/>
    </source>
</evidence>
<proteinExistence type="predicted"/>
<keyword evidence="2" id="KW-1185">Reference proteome</keyword>
<dbReference type="EMBL" id="KN819359">
    <property type="protein sequence ID" value="KIJ12797.1"/>
    <property type="molecule type" value="Genomic_DNA"/>
</dbReference>
<accession>A0A0C9TZ32</accession>
<dbReference type="Proteomes" id="UP000053647">
    <property type="component" value="Unassembled WGS sequence"/>
</dbReference>
<evidence type="ECO:0008006" key="3">
    <source>
        <dbReference type="Google" id="ProtNLM"/>
    </source>
</evidence>
<dbReference type="HOGENOM" id="CLU_053010_0_0_1"/>
<dbReference type="AlphaFoldDB" id="A0A0C9TZ32"/>
<reference evidence="2" key="2">
    <citation type="submission" date="2015-01" db="EMBL/GenBank/DDBJ databases">
        <title>Evolutionary Origins and Diversification of the Mycorrhizal Mutualists.</title>
        <authorList>
            <consortium name="DOE Joint Genome Institute"/>
            <consortium name="Mycorrhizal Genomics Consortium"/>
            <person name="Kohler A."/>
            <person name="Kuo A."/>
            <person name="Nagy L.G."/>
            <person name="Floudas D."/>
            <person name="Copeland A."/>
            <person name="Barry K.W."/>
            <person name="Cichocki N."/>
            <person name="Veneault-Fourrey C."/>
            <person name="LaButti K."/>
            <person name="Lindquist E.A."/>
            <person name="Lipzen A."/>
            <person name="Lundell T."/>
            <person name="Morin E."/>
            <person name="Murat C."/>
            <person name="Riley R."/>
            <person name="Ohm R."/>
            <person name="Sun H."/>
            <person name="Tunlid A."/>
            <person name="Henrissat B."/>
            <person name="Grigoriev I.V."/>
            <person name="Hibbett D.S."/>
            <person name="Martin F."/>
        </authorList>
    </citation>
    <scope>NUCLEOTIDE SEQUENCE [LARGE SCALE GENOMIC DNA]</scope>
    <source>
        <strain evidence="2">ATCC 200175</strain>
    </source>
</reference>
<sequence length="418" mass="46691">MACATSALEELGNKKKDFCHALYITEILRLILDNLIDDKRCLFRIAVSCKAFSDPALDILWAFMPSFDPFILLVPENVRQNLGPAYTLEVLSHMQCPEEEWRVFDSYARRVRYLAFGGNTSLAYQQLGILRPNCVVFPHLKALEFSMYIDPGPGTLMFPSSLRTLTICNVGSIFPCKSHSYTELALRQAAQDVPLLENLEITGTYDLYPGGGLHPLPFQALHTVKFSPYFDQPQPGAFDNVSHLLSTAPVRFLTVHASMYFQLFVNPNDKTSMFLNVKVLDISADPRTASDIVSRVGSPHLHTVIFKSLTGSRSGLGEFFCVLAQRPVPIRSLEVTLGPVVTTREASACVRTYLRILEPVVSAGLERLTVNIAMKRASRVRSSVWKRLDEGCWPALEHFEWNLADVDTGDSVISVIQS</sequence>
<gene>
    <name evidence="1" type="ORF">PAXINDRAFT_101021</name>
</gene>
<dbReference type="OrthoDB" id="3222238at2759"/>
<evidence type="ECO:0000313" key="1">
    <source>
        <dbReference type="EMBL" id="KIJ12797.1"/>
    </source>
</evidence>
<reference evidence="1 2" key="1">
    <citation type="submission" date="2014-06" db="EMBL/GenBank/DDBJ databases">
        <authorList>
            <consortium name="DOE Joint Genome Institute"/>
            <person name="Kuo A."/>
            <person name="Kohler A."/>
            <person name="Nagy L.G."/>
            <person name="Floudas D."/>
            <person name="Copeland A."/>
            <person name="Barry K.W."/>
            <person name="Cichocki N."/>
            <person name="Veneault-Fourrey C."/>
            <person name="LaButti K."/>
            <person name="Lindquist E.A."/>
            <person name="Lipzen A."/>
            <person name="Lundell T."/>
            <person name="Morin E."/>
            <person name="Murat C."/>
            <person name="Sun H."/>
            <person name="Tunlid A."/>
            <person name="Henrissat B."/>
            <person name="Grigoriev I.V."/>
            <person name="Hibbett D.S."/>
            <person name="Martin F."/>
            <person name="Nordberg H.P."/>
            <person name="Cantor M.N."/>
            <person name="Hua S.X."/>
        </authorList>
    </citation>
    <scope>NUCLEOTIDE SEQUENCE [LARGE SCALE GENOMIC DNA]</scope>
    <source>
        <strain evidence="1 2">ATCC 200175</strain>
    </source>
</reference>